<accession>A0ABU4X4R9</accession>
<gene>
    <name evidence="2" type="ORF">RFM51_21845</name>
</gene>
<dbReference type="Proteomes" id="UP001272097">
    <property type="component" value="Unassembled WGS sequence"/>
</dbReference>
<feature type="compositionally biased region" description="Pro residues" evidence="1">
    <location>
        <begin position="47"/>
        <end position="58"/>
    </location>
</feature>
<feature type="region of interest" description="Disordered" evidence="1">
    <location>
        <begin position="36"/>
        <end position="58"/>
    </location>
</feature>
<evidence type="ECO:0000313" key="3">
    <source>
        <dbReference type="Proteomes" id="UP001272097"/>
    </source>
</evidence>
<evidence type="ECO:0000313" key="2">
    <source>
        <dbReference type="EMBL" id="MDX8442235.1"/>
    </source>
</evidence>
<proteinExistence type="predicted"/>
<dbReference type="RefSeq" id="WP_320216225.1">
    <property type="nucleotide sequence ID" value="NZ_JAVIIS010000035.1"/>
</dbReference>
<name>A0ABU4X4R9_9HYPH</name>
<organism evidence="2 3">
    <name type="scientific">Mesorhizobium australafricanum</name>
    <dbReference type="NCBI Taxonomy" id="3072311"/>
    <lineage>
        <taxon>Bacteria</taxon>
        <taxon>Pseudomonadati</taxon>
        <taxon>Pseudomonadota</taxon>
        <taxon>Alphaproteobacteria</taxon>
        <taxon>Hyphomicrobiales</taxon>
        <taxon>Phyllobacteriaceae</taxon>
        <taxon>Mesorhizobium</taxon>
    </lineage>
</organism>
<protein>
    <submittedName>
        <fullName evidence="2">Uncharacterized protein</fullName>
    </submittedName>
</protein>
<dbReference type="EMBL" id="JAVIIS010000035">
    <property type="protein sequence ID" value="MDX8442235.1"/>
    <property type="molecule type" value="Genomic_DNA"/>
</dbReference>
<evidence type="ECO:0000256" key="1">
    <source>
        <dbReference type="SAM" id="MobiDB-lite"/>
    </source>
</evidence>
<keyword evidence="3" id="KW-1185">Reference proteome</keyword>
<sequence>MDIRIFVGGLSAALLRRRAAMPPIPVRVVRASLADVPLRPRPRPPHRPAPPVRPASNM</sequence>
<reference evidence="2 3" key="1">
    <citation type="submission" date="2023-08" db="EMBL/GenBank/DDBJ databases">
        <title>Implementing the SeqCode for naming new Mesorhizobium species isolated from Vachellia karroo root nodules.</title>
        <authorList>
            <person name="Van Lill M."/>
        </authorList>
    </citation>
    <scope>NUCLEOTIDE SEQUENCE [LARGE SCALE GENOMIC DNA]</scope>
    <source>
        <strain evidence="2 3">VK3E</strain>
    </source>
</reference>
<comment type="caution">
    <text evidence="2">The sequence shown here is derived from an EMBL/GenBank/DDBJ whole genome shotgun (WGS) entry which is preliminary data.</text>
</comment>